<evidence type="ECO:0008006" key="4">
    <source>
        <dbReference type="Google" id="ProtNLM"/>
    </source>
</evidence>
<dbReference type="InterPro" id="IPR025049">
    <property type="entry name" value="Mfa-like_1"/>
</dbReference>
<dbReference type="RefSeq" id="WP_172344941.1">
    <property type="nucleotide sequence ID" value="NZ_CASYYZ010000055.1"/>
</dbReference>
<evidence type="ECO:0000313" key="2">
    <source>
        <dbReference type="EMBL" id="NPE25481.1"/>
    </source>
</evidence>
<feature type="signal peptide" evidence="1">
    <location>
        <begin position="1"/>
        <end position="20"/>
    </location>
</feature>
<name>A0ABX2B230_9BACT</name>
<comment type="caution">
    <text evidence="2">The sequence shown here is derived from an EMBL/GenBank/DDBJ whole genome shotgun (WGS) entry which is preliminary data.</text>
</comment>
<reference evidence="2 3" key="1">
    <citation type="submission" date="2020-05" db="EMBL/GenBank/DDBJ databases">
        <title>Distinct polysaccharide utilization as determinants for interspecies competition between intestinal Prevotella spp.</title>
        <authorList>
            <person name="Galvez E.J.C."/>
            <person name="Iljazovic A."/>
            <person name="Strowig T."/>
        </authorList>
    </citation>
    <scope>NUCLEOTIDE SEQUENCE [LARGE SCALE GENOMIC DNA]</scope>
    <source>
        <strain evidence="2 3">PCHR</strain>
    </source>
</reference>
<keyword evidence="1" id="KW-0732">Signal</keyword>
<dbReference type="Gene3D" id="2.60.40.2620">
    <property type="entry name" value="Fimbrillin-like"/>
    <property type="match status" value="1"/>
</dbReference>
<evidence type="ECO:0000256" key="1">
    <source>
        <dbReference type="SAM" id="SignalP"/>
    </source>
</evidence>
<dbReference type="Pfam" id="PF13149">
    <property type="entry name" value="Mfa_like_1"/>
    <property type="match status" value="1"/>
</dbReference>
<gene>
    <name evidence="2" type="ORF">HPS54_08150</name>
</gene>
<protein>
    <recommendedName>
        <fullName evidence="4">Fibrobacter succinogenes major paralogous domain-containing protein</fullName>
    </recommendedName>
</protein>
<organism evidence="2 3">
    <name type="scientific">Xylanibacter caecicola</name>
    <dbReference type="NCBI Taxonomy" id="2736294"/>
    <lineage>
        <taxon>Bacteria</taxon>
        <taxon>Pseudomonadati</taxon>
        <taxon>Bacteroidota</taxon>
        <taxon>Bacteroidia</taxon>
        <taxon>Bacteroidales</taxon>
        <taxon>Prevotellaceae</taxon>
        <taxon>Xylanibacter</taxon>
    </lineage>
</organism>
<proteinExistence type="predicted"/>
<dbReference type="InterPro" id="IPR042278">
    <property type="entry name" value="Mfa-like_1_N"/>
</dbReference>
<dbReference type="PROSITE" id="PS51257">
    <property type="entry name" value="PROKAR_LIPOPROTEIN"/>
    <property type="match status" value="1"/>
</dbReference>
<evidence type="ECO:0000313" key="3">
    <source>
        <dbReference type="Proteomes" id="UP000820977"/>
    </source>
</evidence>
<dbReference type="EMBL" id="JABKKJ010000012">
    <property type="protein sequence ID" value="NPE25481.1"/>
    <property type="molecule type" value="Genomic_DNA"/>
</dbReference>
<feature type="chain" id="PRO_5045185707" description="Fibrobacter succinogenes major paralogous domain-containing protein" evidence="1">
    <location>
        <begin position="21"/>
        <end position="490"/>
    </location>
</feature>
<keyword evidence="3" id="KW-1185">Reference proteome</keyword>
<sequence length="490" mass="54780">MKTKKLLFAGLAGLLFASCAQDDSTYEEHNAKQTDITVNADDFVSDGASRSARVSGKKKTALQLGSSGLAFSWTQGDVTGVFAENSGQQMPMKMIDGQGTGNKAYFEREDYELKSGVRYVGYYPVVDRLMQEPFIDIDYEGQVQSTNGSYSHLAKYDYLVSDAVTVEKTNTADFYFNHQGAILRLMIDMPETDTYSSVTLSSADAVFTTKAVMDLFNTTEVIQPKTKSKSVTLDFAANSVSTTADKMQLEAWIMISPADFTTRDMTVTVKSATGKEDVVYTVRPEKNFVKGKAYIINVKNDESDEWVDLGLPSGTLWARKNVGAEKETDYGNYHSWGDSKIITSNKYNDYSGFWIYTNIGKYIDYQGNTRYDIAKALWGGDWVTPNQNDFLELIEYCKTLEWKNIGGVNGLFITGHNGRSIFLPANGDRYVDGYYAVNEVCAYWSSEFKARYNGEDNVGALFTASEDEYPTDLIDWEFAYGCAIRPVIKK</sequence>
<accession>A0ABX2B230</accession>
<dbReference type="Proteomes" id="UP000820977">
    <property type="component" value="Unassembled WGS sequence"/>
</dbReference>